<proteinExistence type="predicted"/>
<dbReference type="EMBL" id="PUHZ01000025">
    <property type="protein sequence ID" value="PQO42130.1"/>
    <property type="molecule type" value="Genomic_DNA"/>
</dbReference>
<evidence type="ECO:0000313" key="2">
    <source>
        <dbReference type="EMBL" id="PQO42130.1"/>
    </source>
</evidence>
<protein>
    <submittedName>
        <fullName evidence="2">Uncharacterized protein</fullName>
    </submittedName>
</protein>
<evidence type="ECO:0000313" key="3">
    <source>
        <dbReference type="Proteomes" id="UP000237819"/>
    </source>
</evidence>
<gene>
    <name evidence="2" type="ORF">C5Y93_27675</name>
</gene>
<feature type="transmembrane region" description="Helical" evidence="1">
    <location>
        <begin position="41"/>
        <end position="60"/>
    </location>
</feature>
<comment type="caution">
    <text evidence="2">The sequence shown here is derived from an EMBL/GenBank/DDBJ whole genome shotgun (WGS) entry which is preliminary data.</text>
</comment>
<dbReference type="AlphaFoldDB" id="A0A2S8GCV2"/>
<keyword evidence="1" id="KW-0812">Transmembrane</keyword>
<feature type="transmembrane region" description="Helical" evidence="1">
    <location>
        <begin position="128"/>
        <end position="148"/>
    </location>
</feature>
<sequence length="285" mass="32034">MPSSAKESSIETPLAPRRSRWSQLFTAILWLRDLTLRRHPLFWWSINAAALLLLAGWIIWDARFSSTWDQLEYEFGLAPDTSKLDEFASTFLLQWKIYLLAGSLIVATVSLVLMTIGLTMGARGHRALSSWMVALSLGCCWLGLATGWSEMVWVGKRLRIDSHVAAFQDVTQSLKNDWPDQDGERPPLGPFMAYPAGKAKTLILLTTPELEQHGLTFSSIERSDHGGIRYQLSGNERGVWLEWHPDGQEPASFVGGLLEPHYLQRSVSLGDGWFLTRYEQAEAAS</sequence>
<keyword evidence="1" id="KW-1133">Transmembrane helix</keyword>
<evidence type="ECO:0000256" key="1">
    <source>
        <dbReference type="SAM" id="Phobius"/>
    </source>
</evidence>
<name>A0A2S8GCV2_9BACT</name>
<feature type="transmembrane region" description="Helical" evidence="1">
    <location>
        <begin position="97"/>
        <end position="116"/>
    </location>
</feature>
<dbReference type="OrthoDB" id="254731at2"/>
<dbReference type="RefSeq" id="WP_105338712.1">
    <property type="nucleotide sequence ID" value="NZ_PUHZ01000025.1"/>
</dbReference>
<accession>A0A2S8GCV2</accession>
<keyword evidence="1" id="KW-0472">Membrane</keyword>
<dbReference type="Proteomes" id="UP000237819">
    <property type="component" value="Unassembled WGS sequence"/>
</dbReference>
<reference evidence="2 3" key="1">
    <citation type="submission" date="2018-02" db="EMBL/GenBank/DDBJ databases">
        <title>Comparative genomes isolates from brazilian mangrove.</title>
        <authorList>
            <person name="Araujo J.E."/>
            <person name="Taketani R.G."/>
            <person name="Silva M.C.P."/>
            <person name="Loureco M.V."/>
            <person name="Andreote F.D."/>
        </authorList>
    </citation>
    <scope>NUCLEOTIDE SEQUENCE [LARGE SCALE GENOMIC DNA]</scope>
    <source>
        <strain evidence="2 3">Nap-Phe MGV</strain>
    </source>
</reference>
<organism evidence="2 3">
    <name type="scientific">Blastopirellula marina</name>
    <dbReference type="NCBI Taxonomy" id="124"/>
    <lineage>
        <taxon>Bacteria</taxon>
        <taxon>Pseudomonadati</taxon>
        <taxon>Planctomycetota</taxon>
        <taxon>Planctomycetia</taxon>
        <taxon>Pirellulales</taxon>
        <taxon>Pirellulaceae</taxon>
        <taxon>Blastopirellula</taxon>
    </lineage>
</organism>